<dbReference type="Gene3D" id="3.40.50.300">
    <property type="entry name" value="P-loop containing nucleotide triphosphate hydrolases"/>
    <property type="match status" value="3"/>
</dbReference>
<keyword evidence="9" id="KW-1185">Reference proteome</keyword>
<dbReference type="PANTHER" id="PTHR45703">
    <property type="entry name" value="DYNEIN HEAVY CHAIN"/>
    <property type="match status" value="1"/>
</dbReference>
<dbReference type="Gene3D" id="3.10.330.10">
    <property type="match status" value="2"/>
</dbReference>
<dbReference type="InterPro" id="IPR042228">
    <property type="entry name" value="Dynein_linker_3"/>
</dbReference>
<accession>A0A9P1CP17</accession>
<evidence type="ECO:0000313" key="6">
    <source>
        <dbReference type="EMBL" id="CAI3995882.1"/>
    </source>
</evidence>
<dbReference type="GO" id="GO:0007018">
    <property type="term" value="P:microtubule-based movement"/>
    <property type="evidence" value="ECO:0007669"/>
    <property type="project" value="InterPro"/>
</dbReference>
<evidence type="ECO:0000313" key="8">
    <source>
        <dbReference type="EMBL" id="CAL4783194.1"/>
    </source>
</evidence>
<dbReference type="InterPro" id="IPR029067">
    <property type="entry name" value="CDC48_domain_2-like_sf"/>
</dbReference>
<reference evidence="6" key="1">
    <citation type="submission" date="2022-10" db="EMBL/GenBank/DDBJ databases">
        <authorList>
            <person name="Chen Y."/>
            <person name="Dougan E. K."/>
            <person name="Chan C."/>
            <person name="Rhodes N."/>
            <person name="Thang M."/>
        </authorList>
    </citation>
    <scope>NUCLEOTIDE SEQUENCE</scope>
</reference>
<dbReference type="OrthoDB" id="413296at2759"/>
<dbReference type="SUPFAM" id="SSF57850">
    <property type="entry name" value="RING/U-box"/>
    <property type="match status" value="1"/>
</dbReference>
<dbReference type="InterPro" id="IPR026983">
    <property type="entry name" value="DHC"/>
</dbReference>
<keyword evidence="3" id="KW-0863">Zinc-finger</keyword>
<dbReference type="EMBL" id="CAMXCT030002128">
    <property type="protein sequence ID" value="CAL4783194.1"/>
    <property type="molecule type" value="Genomic_DNA"/>
</dbReference>
<dbReference type="InterPro" id="IPR035699">
    <property type="entry name" value="AAA_6"/>
</dbReference>
<dbReference type="EMBL" id="CAMXCT020002128">
    <property type="protein sequence ID" value="CAL1149257.1"/>
    <property type="molecule type" value="Genomic_DNA"/>
</dbReference>
<evidence type="ECO:0000256" key="3">
    <source>
        <dbReference type="PROSITE-ProRule" id="PRU00175"/>
    </source>
</evidence>
<dbReference type="Gene3D" id="1.20.58.1120">
    <property type="match status" value="1"/>
</dbReference>
<dbReference type="EMBL" id="CAMXCT010002128">
    <property type="protein sequence ID" value="CAI3995882.1"/>
    <property type="molecule type" value="Genomic_DNA"/>
</dbReference>
<dbReference type="InterPro" id="IPR013602">
    <property type="entry name" value="Dynein_heavy_linker"/>
</dbReference>
<dbReference type="Gene3D" id="1.20.140.100">
    <property type="entry name" value="Dynein heavy chain, N-terminal domain 2"/>
    <property type="match status" value="1"/>
</dbReference>
<dbReference type="SUPFAM" id="SSF54585">
    <property type="entry name" value="Cdc48 domain 2-like"/>
    <property type="match status" value="1"/>
</dbReference>
<dbReference type="Gene3D" id="1.20.920.30">
    <property type="match status" value="1"/>
</dbReference>
<dbReference type="Pfam" id="PF08393">
    <property type="entry name" value="DHC_N2"/>
    <property type="match status" value="1"/>
</dbReference>
<dbReference type="Gene3D" id="3.20.180.20">
    <property type="entry name" value="Dynein heavy chain, N-terminal domain 2"/>
    <property type="match status" value="1"/>
</dbReference>
<keyword evidence="3" id="KW-0479">Metal-binding</keyword>
<dbReference type="InterPro" id="IPR054354">
    <property type="entry name" value="DYNC2H1-like_lid"/>
</dbReference>
<evidence type="ECO:0000256" key="4">
    <source>
        <dbReference type="SAM" id="MobiDB-lite"/>
    </source>
</evidence>
<reference evidence="7" key="2">
    <citation type="submission" date="2024-04" db="EMBL/GenBank/DDBJ databases">
        <authorList>
            <person name="Chen Y."/>
            <person name="Shah S."/>
            <person name="Dougan E. K."/>
            <person name="Thang M."/>
            <person name="Chan C."/>
        </authorList>
    </citation>
    <scope>NUCLEOTIDE SEQUENCE [LARGE SCALE GENOMIC DNA]</scope>
</reference>
<dbReference type="PROSITE" id="PS50089">
    <property type="entry name" value="ZF_RING_2"/>
    <property type="match status" value="1"/>
</dbReference>
<dbReference type="InterPro" id="IPR013083">
    <property type="entry name" value="Znf_RING/FYVE/PHD"/>
</dbReference>
<evidence type="ECO:0000313" key="9">
    <source>
        <dbReference type="Proteomes" id="UP001152797"/>
    </source>
</evidence>
<protein>
    <submittedName>
        <fullName evidence="8">Dynein heavy chain 6, axonemal</fullName>
    </submittedName>
</protein>
<dbReference type="InterPro" id="IPR001841">
    <property type="entry name" value="Znf_RING"/>
</dbReference>
<dbReference type="GO" id="GO:0030286">
    <property type="term" value="C:dynein complex"/>
    <property type="evidence" value="ECO:0007669"/>
    <property type="project" value="InterPro"/>
</dbReference>
<dbReference type="GO" id="GO:0051959">
    <property type="term" value="F:dynein light intermediate chain binding"/>
    <property type="evidence" value="ECO:0007669"/>
    <property type="project" value="InterPro"/>
</dbReference>
<organism evidence="6">
    <name type="scientific">Cladocopium goreaui</name>
    <dbReference type="NCBI Taxonomy" id="2562237"/>
    <lineage>
        <taxon>Eukaryota</taxon>
        <taxon>Sar</taxon>
        <taxon>Alveolata</taxon>
        <taxon>Dinophyceae</taxon>
        <taxon>Suessiales</taxon>
        <taxon>Symbiodiniaceae</taxon>
        <taxon>Cladocopium</taxon>
    </lineage>
</organism>
<proteinExistence type="predicted"/>
<dbReference type="PANTHER" id="PTHR45703:SF36">
    <property type="entry name" value="DYNEIN HEAVY CHAIN, CYTOPLASMIC"/>
    <property type="match status" value="1"/>
</dbReference>
<evidence type="ECO:0000313" key="7">
    <source>
        <dbReference type="EMBL" id="CAL1149257.1"/>
    </source>
</evidence>
<dbReference type="Proteomes" id="UP001152797">
    <property type="component" value="Unassembled WGS sequence"/>
</dbReference>
<feature type="region of interest" description="Disordered" evidence="4">
    <location>
        <begin position="342"/>
        <end position="379"/>
    </location>
</feature>
<evidence type="ECO:0000259" key="5">
    <source>
        <dbReference type="PROSITE" id="PS50089"/>
    </source>
</evidence>
<comment type="caution">
    <text evidence="6">The sequence shown here is derived from an EMBL/GenBank/DDBJ whole genome shotgun (WGS) entry which is preliminary data.</text>
</comment>
<dbReference type="Pfam" id="PF22597">
    <property type="entry name" value="DYN_lid"/>
    <property type="match status" value="1"/>
</dbReference>
<dbReference type="GO" id="GO:0045505">
    <property type="term" value="F:dynein intermediate chain binding"/>
    <property type="evidence" value="ECO:0007669"/>
    <property type="project" value="InterPro"/>
</dbReference>
<dbReference type="SMART" id="SM00184">
    <property type="entry name" value="RING"/>
    <property type="match status" value="1"/>
</dbReference>
<dbReference type="GO" id="GO:0008270">
    <property type="term" value="F:zinc ion binding"/>
    <property type="evidence" value="ECO:0007669"/>
    <property type="project" value="UniProtKB-KW"/>
</dbReference>
<dbReference type="InterPro" id="IPR042222">
    <property type="entry name" value="Dynein_2_N"/>
</dbReference>
<feature type="domain" description="RING-type" evidence="5">
    <location>
        <begin position="282"/>
        <end position="323"/>
    </location>
</feature>
<dbReference type="Pfam" id="PF12774">
    <property type="entry name" value="AAA_6"/>
    <property type="match status" value="1"/>
</dbReference>
<evidence type="ECO:0000256" key="2">
    <source>
        <dbReference type="ARBA" id="ARBA00022840"/>
    </source>
</evidence>
<keyword evidence="2" id="KW-0067">ATP-binding</keyword>
<dbReference type="SUPFAM" id="SSF52540">
    <property type="entry name" value="P-loop containing nucleoside triphosphate hydrolases"/>
    <property type="match status" value="1"/>
</dbReference>
<dbReference type="GO" id="GO:0005524">
    <property type="term" value="F:ATP binding"/>
    <property type="evidence" value="ECO:0007669"/>
    <property type="project" value="UniProtKB-KW"/>
</dbReference>
<dbReference type="InterPro" id="IPR027417">
    <property type="entry name" value="P-loop_NTPase"/>
</dbReference>
<feature type="region of interest" description="Disordered" evidence="4">
    <location>
        <begin position="393"/>
        <end position="430"/>
    </location>
</feature>
<name>A0A9P1CP17_9DINO</name>
<dbReference type="Pfam" id="PF13639">
    <property type="entry name" value="zf-RING_2"/>
    <property type="match status" value="1"/>
</dbReference>
<gene>
    <name evidence="6" type="ORF">C1SCF055_LOCUS22406</name>
</gene>
<dbReference type="Pfam" id="PF12775">
    <property type="entry name" value="AAA_7"/>
    <property type="match status" value="1"/>
</dbReference>
<dbReference type="Gene3D" id="3.30.40.10">
    <property type="entry name" value="Zinc/RING finger domain, C3HC4 (zinc finger)"/>
    <property type="match status" value="1"/>
</dbReference>
<keyword evidence="3" id="KW-0862">Zinc</keyword>
<sequence length="2795" mass="315335">MHLSHCTLGAALCEVKCEPDEAVLAMNTDYFIEGSPLKRFEKVQFVCLWDFERAKTDQDATTLFRDYINPYFRSKNSQQVTSILALHERLPIQNMEFQVMAAEPIPPEIGIVDLNTVVYVDWDNTPEFSKIHFVPFQDTLPAAYEYDVFNDYLKPYLTRNKLQNFGVNDHFTFQGVQFKVVCCEPRGPARIGKNTTIFCEGVLHPSLRNLLPPEMIEQLQTLPPGLQMMLLNTEAIAGGYEERLIEVQDILSRRHGMQQEHIERIPTQRWNPETDHNGQTTCMVCLNSFEASNEVRQLPCGHVFHVQCIDQWLRRCTDCPICKTNVDRAAMQLSKNELRRRLEAVGHRPQSARSERPGSAARSARCTTPRPENPSRLQVADAQRLIESVCGKKSDLRDSRRQSLQSAGSLPAVETQDAGRGPSTSAGRAAQPRFGFALEVGADGFDEFQESGSRSSRRSDDRDDRELPAFDVFLEILRGASLENRAEVTEVLGQEFVYVRKVCGPNGPYQMELMPFQEVSLASYTTLSPAGLSHYVNGVPVSFVPLQRWLNERESYRALRKLRFFQDFPAQKAFISWRSAGRRGRMAKAGKAVGERVFQLHLWFRNTYLTMRRMFQDFANVRILRSYFAQPQTLAEFQVAQENWQHDLFQRAQQQAQKVRSEVFGMFVQVVESVRRETRRTDFTLATLGKSTGVHPVPGIIRAGMPKDDSDALETLGFAKDVSFPQRSQLRFECARLLRFARFVDLLIAETLVELMQLSVVEITFNIRERPPKEAKIQGLPASDEGWHGHLIFKVKGDLCLNQDQKCFTWNLTPDAATLFAEFMSWLRRGCGLANFFVQLATCPELEAYRYIMRSGAMKNYSDWQPAFVAELDGKLFDSLVAQEAWQQSTGRLAKTLEKAFEDVQTRFKQYDSHLQWCYKCQHSDIRAVVQSLWNSAELGELNQMLHDYREGLLSLDQIPSKHSVRPLEVEISGAIAELKASGTRCLAELEEELPEILFRCAEHVSHWISNKSSQLTEVPSSLAEFVSDLMVLQDVKMEVSKQSDFLDRLAKMAIILDDHRLFVRQAIQAKCTQVPRSFLDFEHLTQEKRQQVEELRSGFVEVFVASLADLASEVELFVSEEKVLDPDLLQLSENFGSGLGEGKDEVEDKLKQLSKLEKYLNELQERHDTYVHYQEVIAAKEITPEQLPDLSNAWLQMQRRLDVWWTFDDWQRKCNEWLPADLLGVDLIQVATEVTALSTRASQAQEDLPENPVAQELGRQLLYIQDLIPVLEVLQNPHLRTRHWTALSQVMLDLAVKDGKPHITFGQAANWNLGASLPELLAIARRATQEHYVEVALEKLKETWSGLELPIVSNSEERDTLAVDSLQSLWEELEDGLAVVGAALSSSYAEVHADRLKLWQARFEKVQELLDEIWACQRCWIYLDDVLSVVENSKKIAEVAAFQQVDSNWKALLQPLQLRPNIVEIALDPQSSQSFRQLHEAMENIKRDLQNFLESKRPGYGGRLCLLSDSQLLKLLGTRSDQTVEHFLRLCFPGVEAFAHLDSEIFALRGQGLGQGLGQETERLMLSTRVKLRNNAEETLEAIQTVMVTAMRQSIKAAVEQAGSHVAGATAWAVDSELPSQVVLIAWETLWQMSLQESWSANAMDGVKEHLQRWHSILQLRLLQRAARGSSKCNRAALLLLAFQHKQRYLEELLHARADPSDGLESFAFQKDLRYEYISDAGGKVTVSLLKTQFPHGLEYLPIERLVISPQSERCWIALTQALRLQMGALLRGSGKTELSRGLATAFGLAFISYRCSSGSMPLATQLVAGCAQGGCWLQLDALDLMRPDLLGTLALYLRRLQEALRAKRETLDLQGTSLPLKPSAMIFATLHCERPLSSEALACLQSLRPVTLPALHVLPLVEGLLLSEGFNEEPELARKVASFWKHWAALEGKELGLRLLREVISKAGARRRRVFETTLTSAVELVESEIMAESLETTLKHRFGASTFDALSCFDRCDLDLRDVDVDADAATSSAVQRRLEESLTSHRGLVLLGPAASGKSHLLAEFKDKASDAGEVMQKAATMNPELQKLPAMTAVRTWHGKAGRMETLSEGSSDSEGKEAIEIHRIYAGTWSFSELFSKKGPLLQSFQAEPEPSSSSLPGGVGSLVVFDGPLDPSWSEHLHLALDDAIFALPDSVERMPLRQDLRFVFECDEVSQASPAFLTRCALLCLPEVELPVLQQRMMEHLDRFRDALEETDLAYLKRLAETQLPEAVAYWQALQEEEQLRVFFQTLSELLMDLLASCEKALQLASCKDFILATWTMALAWSLGSSCPAKQSEISGWCLQRMKQLPEAQLYRQNLFHTRLDATAPHLRPFDLDVSVPLPYNMTRIPTLESEAMLWLLNIRLSSHNTLITGTCGKTMLAQEFVSQVARSGSTVADLRVGRRSSSDIFQKALELELRRDTAVDALGALPSNAPQRVGSGSLALNAGTATAATGTPLHRMPSHSVTVATSSAATAPVETFQSEDLRWDRTVSESDGDSRRVRVIVDDLAMAPKSNTGVRPVLEFLRQFLETGELYDRSTWSSQKLEPTLTACAEGNAICGRLWRHMGLRLRLAEWNKTSLLDLYGNLVDTVHQETMQRQVSSSAAHLVAAHALGATITVSCIRNTLEIYDFVTQNFKRSWKSPGYVWSLRDIGRVMQGLTLALENPNFATADLHRLWIHEVSRVFEDQLQMSIHKQLFQATVRGLVEDFGVKWKPEDNSLRFIKRLSGSVAKPYEKANEEAMLKTMQDCLEETRQISPELEFELPGFLSI</sequence>
<keyword evidence="1" id="KW-0547">Nucleotide-binding</keyword>
<evidence type="ECO:0000256" key="1">
    <source>
        <dbReference type="ARBA" id="ARBA00022741"/>
    </source>
</evidence>